<dbReference type="InterPro" id="IPR023198">
    <property type="entry name" value="PGP-like_dom2"/>
</dbReference>
<dbReference type="NCBIfam" id="TIGR01509">
    <property type="entry name" value="HAD-SF-IA-v3"/>
    <property type="match status" value="1"/>
</dbReference>
<evidence type="ECO:0000313" key="4">
    <source>
        <dbReference type="Proteomes" id="UP000522081"/>
    </source>
</evidence>
<accession>A0A7Y9Y131</accession>
<evidence type="ECO:0000313" key="3">
    <source>
        <dbReference type="EMBL" id="NYH96676.1"/>
    </source>
</evidence>
<sequence>MTRMEVSLSPEHLDAAVFDLDGVLTNTAGLHEAAWKETFDAFLRQRRPPLADFSQQDYRAFVDGRRREDGVRAFFASRGIELPEGSESDPPDAETVQGLSRRKNEAVQERLRCDSAPLLGARALLQALRRADIRVAVASSSANAGAVLKATGLDSFVQIRVDGVDSARLDLPSKPDPALFREALQRLEVEPTRAAIFEDAIAGVAAGRKAGFHTVIGVGRGQHAEALLAAGADMVVPDLSVVEVL</sequence>
<protein>
    <submittedName>
        <fullName evidence="3">Beta-phosphoglucomutase family hydrolase</fullName>
    </submittedName>
</protein>
<organism evidence="3 4">
    <name type="scientific">Novosphingobium marinum</name>
    <dbReference type="NCBI Taxonomy" id="1514948"/>
    <lineage>
        <taxon>Bacteria</taxon>
        <taxon>Pseudomonadati</taxon>
        <taxon>Pseudomonadota</taxon>
        <taxon>Alphaproteobacteria</taxon>
        <taxon>Sphingomonadales</taxon>
        <taxon>Sphingomonadaceae</taxon>
        <taxon>Novosphingobium</taxon>
    </lineage>
</organism>
<proteinExistence type="inferred from homology"/>
<dbReference type="InterPro" id="IPR010976">
    <property type="entry name" value="B-phosphoglucomutase_hydrolase"/>
</dbReference>
<comment type="caution">
    <text evidence="3">The sequence shown here is derived from an EMBL/GenBank/DDBJ whole genome shotgun (WGS) entry which is preliminary data.</text>
</comment>
<reference evidence="3 4" key="1">
    <citation type="submission" date="2020-07" db="EMBL/GenBank/DDBJ databases">
        <title>Genomic Encyclopedia of Type Strains, Phase IV (KMG-IV): sequencing the most valuable type-strain genomes for metagenomic binning, comparative biology and taxonomic classification.</title>
        <authorList>
            <person name="Goeker M."/>
        </authorList>
    </citation>
    <scope>NUCLEOTIDE SEQUENCE [LARGE SCALE GENOMIC DNA]</scope>
    <source>
        <strain evidence="3 4">DSM 29043</strain>
    </source>
</reference>
<dbReference type="Gene3D" id="1.10.150.240">
    <property type="entry name" value="Putative phosphatase, domain 2"/>
    <property type="match status" value="1"/>
</dbReference>
<feature type="region of interest" description="Disordered" evidence="2">
    <location>
        <begin position="82"/>
        <end position="102"/>
    </location>
</feature>
<dbReference type="InterPro" id="IPR036412">
    <property type="entry name" value="HAD-like_sf"/>
</dbReference>
<comment type="similarity">
    <text evidence="1">Belongs to the HAD-like hydrolase superfamily. CbbY/CbbZ/Gph/YieH family.</text>
</comment>
<dbReference type="InterPro" id="IPR051806">
    <property type="entry name" value="HAD-like_SPP"/>
</dbReference>
<keyword evidence="3" id="KW-0378">Hydrolase</keyword>
<dbReference type="Gene3D" id="3.40.50.1000">
    <property type="entry name" value="HAD superfamily/HAD-like"/>
    <property type="match status" value="1"/>
</dbReference>
<dbReference type="SUPFAM" id="SSF56784">
    <property type="entry name" value="HAD-like"/>
    <property type="match status" value="1"/>
</dbReference>
<dbReference type="SFLD" id="SFLDS00003">
    <property type="entry name" value="Haloacid_Dehalogenase"/>
    <property type="match status" value="1"/>
</dbReference>
<dbReference type="PANTHER" id="PTHR43481">
    <property type="entry name" value="FRUCTOSE-1-PHOSPHATE PHOSPHATASE"/>
    <property type="match status" value="1"/>
</dbReference>
<dbReference type="Pfam" id="PF00702">
    <property type="entry name" value="Hydrolase"/>
    <property type="match status" value="1"/>
</dbReference>
<dbReference type="GO" id="GO:0050308">
    <property type="term" value="F:sugar-phosphatase activity"/>
    <property type="evidence" value="ECO:0007669"/>
    <property type="project" value="TreeGrafter"/>
</dbReference>
<dbReference type="InterPro" id="IPR006439">
    <property type="entry name" value="HAD-SF_hydro_IA"/>
</dbReference>
<name>A0A7Y9Y131_9SPHN</name>
<evidence type="ECO:0000256" key="1">
    <source>
        <dbReference type="ARBA" id="ARBA00006171"/>
    </source>
</evidence>
<dbReference type="AlphaFoldDB" id="A0A7Y9Y131"/>
<evidence type="ECO:0000256" key="2">
    <source>
        <dbReference type="SAM" id="MobiDB-lite"/>
    </source>
</evidence>
<dbReference type="SFLD" id="SFLDG01129">
    <property type="entry name" value="C1.5:_HAD__Beta-PGM__Phosphata"/>
    <property type="match status" value="1"/>
</dbReference>
<gene>
    <name evidence="3" type="ORF">FHS75_003027</name>
</gene>
<dbReference type="InterPro" id="IPR023214">
    <property type="entry name" value="HAD_sf"/>
</dbReference>
<dbReference type="Proteomes" id="UP000522081">
    <property type="component" value="Unassembled WGS sequence"/>
</dbReference>
<keyword evidence="4" id="KW-1185">Reference proteome</keyword>
<dbReference type="EMBL" id="JACBZF010000006">
    <property type="protein sequence ID" value="NYH96676.1"/>
    <property type="molecule type" value="Genomic_DNA"/>
</dbReference>
<dbReference type="PANTHER" id="PTHR43481:SF4">
    <property type="entry name" value="GLYCEROL-1-PHOSPHATE PHOSPHOHYDROLASE 1-RELATED"/>
    <property type="match status" value="1"/>
</dbReference>
<dbReference type="NCBIfam" id="TIGR02009">
    <property type="entry name" value="PGMB-YQAB-SF"/>
    <property type="match status" value="1"/>
</dbReference>